<comment type="caution">
    <text evidence="2">The sequence shown here is derived from an EMBL/GenBank/DDBJ whole genome shotgun (WGS) entry which is preliminary data.</text>
</comment>
<dbReference type="Gene3D" id="3.50.50.60">
    <property type="entry name" value="FAD/NAD(P)-binding domain"/>
    <property type="match status" value="1"/>
</dbReference>
<dbReference type="OrthoDB" id="101972at2"/>
<sequence length="463" mass="50020">MSDFFDIAIIGGGYTGAVLALHLVRNAPPGTQIAIVEPRAELGSGLAYDTLADEHHINVPAERMGVGVEAPDRFDVWLKKHHPELIGDGDPEHTYVSRRWFGVFVRDRLAEALRNSHVGLRHIEARAVSARAIAGGTEIQLSGGETPLRARHVVIAVSHGLPALPHSIPPTLAGKRGLLENPWNIDRLAEIPSEGTVLIIGTGLTMADIIASLVARGHRGRILAFSRHGLQARKAGPGNVPPGLDLAAWPAASLARYVKLIRAEIAQAEAQGLPWRGVFTALRVQSEHLWSRLTPADQRRFLRHLKAFYDVHRYRMPPETYELIEAAEARGQVEIFAAHLVRAEATATGFEAIIRRRGAPVDEQLKVEAIVNCTGPKQRLGADPATFLGALIAAGVVQVDPFGLGLAVDRNFRAIGGAPDVYAIGPLTRERFGDTYGAPEIQLHAERLAGQLASALTEEKAAV</sequence>
<dbReference type="InterPro" id="IPR036188">
    <property type="entry name" value="FAD/NAD-bd_sf"/>
</dbReference>
<feature type="domain" description="FAD-dependent urate hydroxylase HpyO/Asp monooxygenase CreE-like FAD/NAD(P)-binding" evidence="1">
    <location>
        <begin position="8"/>
        <end position="159"/>
    </location>
</feature>
<dbReference type="Proteomes" id="UP000256900">
    <property type="component" value="Unassembled WGS sequence"/>
</dbReference>
<proteinExistence type="predicted"/>
<dbReference type="InterPro" id="IPR052189">
    <property type="entry name" value="L-asp_N-monooxygenase_NS-form"/>
</dbReference>
<dbReference type="AlphaFoldDB" id="A0A3D9YTL3"/>
<evidence type="ECO:0000259" key="1">
    <source>
        <dbReference type="Pfam" id="PF13454"/>
    </source>
</evidence>
<dbReference type="PANTHER" id="PTHR40254:SF1">
    <property type="entry name" value="BLR0577 PROTEIN"/>
    <property type="match status" value="1"/>
</dbReference>
<protein>
    <submittedName>
        <fullName evidence="2">Putative NAD(P)/FAD-binding protein YdhS</fullName>
    </submittedName>
</protein>
<evidence type="ECO:0000313" key="2">
    <source>
        <dbReference type="EMBL" id="REF85950.1"/>
    </source>
</evidence>
<organism evidence="2 3">
    <name type="scientific">Methylovirgula ligni</name>
    <dbReference type="NCBI Taxonomy" id="569860"/>
    <lineage>
        <taxon>Bacteria</taxon>
        <taxon>Pseudomonadati</taxon>
        <taxon>Pseudomonadota</taxon>
        <taxon>Alphaproteobacteria</taxon>
        <taxon>Hyphomicrobiales</taxon>
        <taxon>Beijerinckiaceae</taxon>
        <taxon>Methylovirgula</taxon>
    </lineage>
</organism>
<dbReference type="SUPFAM" id="SSF51905">
    <property type="entry name" value="FAD/NAD(P)-binding domain"/>
    <property type="match status" value="1"/>
</dbReference>
<dbReference type="PANTHER" id="PTHR40254">
    <property type="entry name" value="BLR0577 PROTEIN"/>
    <property type="match status" value="1"/>
</dbReference>
<keyword evidence="3" id="KW-1185">Reference proteome</keyword>
<dbReference type="Pfam" id="PF13454">
    <property type="entry name" value="NAD_binding_9"/>
    <property type="match status" value="1"/>
</dbReference>
<dbReference type="InterPro" id="IPR038732">
    <property type="entry name" value="HpyO/CreE_NAD-binding"/>
</dbReference>
<dbReference type="RefSeq" id="WP_115836545.1">
    <property type="nucleotide sequence ID" value="NZ_CP025086.1"/>
</dbReference>
<name>A0A3D9YTL3_9HYPH</name>
<dbReference type="EMBL" id="QUMO01000003">
    <property type="protein sequence ID" value="REF85950.1"/>
    <property type="molecule type" value="Genomic_DNA"/>
</dbReference>
<reference evidence="2 3" key="1">
    <citation type="submission" date="2018-08" db="EMBL/GenBank/DDBJ databases">
        <title>Genomic Encyclopedia of Type Strains, Phase IV (KMG-IV): sequencing the most valuable type-strain genomes for metagenomic binning, comparative biology and taxonomic classification.</title>
        <authorList>
            <person name="Goeker M."/>
        </authorList>
    </citation>
    <scope>NUCLEOTIDE SEQUENCE [LARGE SCALE GENOMIC DNA]</scope>
    <source>
        <strain evidence="2 3">BW863</strain>
    </source>
</reference>
<evidence type="ECO:0000313" key="3">
    <source>
        <dbReference type="Proteomes" id="UP000256900"/>
    </source>
</evidence>
<accession>A0A3D9YTL3</accession>
<gene>
    <name evidence="2" type="ORF">DES32_1990</name>
</gene>